<dbReference type="Proteomes" id="UP000052237">
    <property type="component" value="Unassembled WGS sequence"/>
</dbReference>
<evidence type="ECO:0000313" key="2">
    <source>
        <dbReference type="Proteomes" id="UP000052237"/>
    </source>
</evidence>
<reference evidence="1 2" key="1">
    <citation type="submission" date="2015-11" db="EMBL/GenBank/DDBJ databases">
        <authorList>
            <consortium name="Pathogen Informatics"/>
        </authorList>
    </citation>
    <scope>NUCLEOTIDE SEQUENCE [LARGE SCALE GENOMIC DNA]</scope>
    <source>
        <strain evidence="1 2">006A-0059</strain>
    </source>
</reference>
<comment type="caution">
    <text evidence="1">The sequence shown here is derived from an EMBL/GenBank/DDBJ whole genome shotgun (WGS) entry which is preliminary data.</text>
</comment>
<accession>A0A0S4RJF7</accession>
<dbReference type="EMBL" id="FAVB01000001">
    <property type="protein sequence ID" value="CUU74210.1"/>
    <property type="molecule type" value="Genomic_DNA"/>
</dbReference>
<sequence>MSNLDISSLITLVLVLIVSVVGHEIAHANLKLNMI</sequence>
<protein>
    <submittedName>
        <fullName evidence="1">Uncharacterized protein</fullName>
    </submittedName>
</protein>
<evidence type="ECO:0000313" key="1">
    <source>
        <dbReference type="EMBL" id="CUU74210.1"/>
    </source>
</evidence>
<dbReference type="AlphaFoldDB" id="A0A0S4RJF7"/>
<proteinExistence type="predicted"/>
<organism evidence="1 2">
    <name type="scientific">Campylobacter hyointestinalis subsp. hyointestinalis</name>
    <dbReference type="NCBI Taxonomy" id="91352"/>
    <lineage>
        <taxon>Bacteria</taxon>
        <taxon>Pseudomonadati</taxon>
        <taxon>Campylobacterota</taxon>
        <taxon>Epsilonproteobacteria</taxon>
        <taxon>Campylobacterales</taxon>
        <taxon>Campylobacteraceae</taxon>
        <taxon>Campylobacter</taxon>
    </lineage>
</organism>
<gene>
    <name evidence="1" type="ORF">ERS686654_00583</name>
</gene>
<keyword evidence="2" id="KW-1185">Reference proteome</keyword>
<name>A0A0S4RJF7_CAMHY</name>